<sequence>MMLPSSSTTVSQQRYDVETWRAAFKEVGAVSGVHVTQHRDEAEVVSEIVSKILKGMPDTPRIDLPNSLVGIESRVDEVKRMLRMESSEVLFIGICGMSGIGKTTLAEAVYKDIESKFEKSCLIENIKDISKQNDSDTLCKLQQKLLDDILMEKGIRVKNVSHGQTLLGSKLRALKVIIVLDDVNNVDQLTYLAGRHEWFGPGSRIIITTTKIDLLNPHKIKDIYMCEEMNGDEALRLFCQSAFEQNHPTRGYEMLSEDIVKLAGGLPLALNVYGTQLCGKNEDYWNDMLKQLKEYPEKKVLERLEVVYPSLDENQRHIFIYIACFLKGRNIDLVKDMLTNIGLRSNIGITDLINKCLITINLEDNVWMHDLIQQMCWEVHRKKSKKYDRKLIAIKSHEEIAYALSSNLKIAQIAEVINQEPYKGEVKDCFSDPMCFSKMKKLKFLRISNVDFPQGLNYLPNDLRIIEWYGCSLESLPSKFEPKRIFELEMCSSKLKTLWKKDLELPNLRSINLSFSKNLTDIPNLTSTSNLVKLNLEGCTSLTSLHASVLLHKRLRYLNLKGCTCLVSLGRSCMEMESLEALLLSECSKLEHIPEFGKNMKCLKHLYVDGTRIKKLPENLGKMLHLRNIDASRTSIEELPISIHLLGKLRLLHVNGCRMLSFEMGCFLNLSFDTLSSGLKEVDLSYCNLTVVPDGIGLLCHIISLDLSGNEFVSLPASIVLLSKLRMLCLNDCKRLRSLPKLSLVDDDMDYGPRSRFNYYVSTKGVDLSKFHSLSFNNHPTVSCLNCPKLAVDKRSNNLAEKLLNNYIELRTKYWMAPEAVFEIVGAGSEIPSGFVQPSSEGLILANPWVGVAICAVISHHIDVYMKANHMVTAHIRLDENEWKISIPINFMVAEAETQLVFYWTKVDYLYRIVGSWRTIETHKFDVSFSVAPADTTLNVTKFSVRFIHKEYITRLKQHKVSMSRVMEFEMQRFVDSFKDFEQCIAACEDDAFLHHHMHTIVQFFSYRNSHYSLEGIYRTTKGLLDINEEYFGYLKDYETGIYSYYVINLGASILYNDFIQSVKDINDVWLRIKLALEQIVLKSRGGNYSYKEMLEHLNDIESPCSVRFSDNFIKLFFSTCVVMFRLLNIITMETFRQGEVLVLAKICSIPISGVMCMMNVLIGDVERRKLEIELLSVTPMNRSLIGLWPLLLKAFTDKKLIAPENDYNCELQISNFNYNGILLQKLINKTARSSCFTIENEKVMMSVIDKLQNNIQKVSHAIQDMSTHAHQYTCDLEEAKKHVKSFSLLSKDDDIISMLPLFNKS</sequence>
<dbReference type="Pfam" id="PF23282">
    <property type="entry name" value="WHD_ROQ1"/>
    <property type="match status" value="1"/>
</dbReference>
<dbReference type="Gene3D" id="3.80.10.10">
    <property type="entry name" value="Ribonuclease Inhibitor"/>
    <property type="match status" value="2"/>
</dbReference>
<evidence type="ECO:0000313" key="7">
    <source>
        <dbReference type="EMBL" id="KAK1407690.1"/>
    </source>
</evidence>
<dbReference type="Gene3D" id="3.40.50.300">
    <property type="entry name" value="P-loop containing nucleotide triphosphate hydrolases"/>
    <property type="match status" value="1"/>
</dbReference>
<dbReference type="SUPFAM" id="SSF52540">
    <property type="entry name" value="P-loop containing nucleoside triphosphate hydrolases"/>
    <property type="match status" value="1"/>
</dbReference>
<dbReference type="InterPro" id="IPR002182">
    <property type="entry name" value="NB-ARC"/>
</dbReference>
<dbReference type="InterPro" id="IPR032675">
    <property type="entry name" value="LRR_dom_sf"/>
</dbReference>
<dbReference type="PRINTS" id="PR00364">
    <property type="entry name" value="DISEASERSIST"/>
</dbReference>
<evidence type="ECO:0008006" key="9">
    <source>
        <dbReference type="Google" id="ProtNLM"/>
    </source>
</evidence>
<gene>
    <name evidence="7" type="ORF">QVD17_39312</name>
</gene>
<dbReference type="PANTHER" id="PTHR11017:SF573">
    <property type="entry name" value="ADP-RIBOSYL CYCLASE_CYCLIC ADP-RIBOSE HYDROLASE"/>
    <property type="match status" value="1"/>
</dbReference>
<dbReference type="Pfam" id="PF23286">
    <property type="entry name" value="LRR_13"/>
    <property type="match status" value="1"/>
</dbReference>
<comment type="caution">
    <text evidence="7">The sequence shown here is derived from an EMBL/GenBank/DDBJ whole genome shotgun (WGS) entry which is preliminary data.</text>
</comment>
<dbReference type="InterPro" id="IPR027417">
    <property type="entry name" value="P-loop_NTPase"/>
</dbReference>
<dbReference type="Proteomes" id="UP001229421">
    <property type="component" value="Unassembled WGS sequence"/>
</dbReference>
<protein>
    <recommendedName>
        <fullName evidence="9">NB-ARC domain-containing protein</fullName>
    </recommendedName>
</protein>
<accession>A0AAD8JNB0</accession>
<dbReference type="Gene3D" id="1.10.8.430">
    <property type="entry name" value="Helical domain of apoptotic protease-activating factors"/>
    <property type="match status" value="1"/>
</dbReference>
<keyword evidence="3" id="KW-0611">Plant defense</keyword>
<keyword evidence="2" id="KW-0677">Repeat</keyword>
<evidence type="ECO:0000259" key="4">
    <source>
        <dbReference type="Pfam" id="PF00931"/>
    </source>
</evidence>
<reference evidence="7" key="1">
    <citation type="journal article" date="2023" name="bioRxiv">
        <title>Improved chromosome-level genome assembly for marigold (Tagetes erecta).</title>
        <authorList>
            <person name="Jiang F."/>
            <person name="Yuan L."/>
            <person name="Wang S."/>
            <person name="Wang H."/>
            <person name="Xu D."/>
            <person name="Wang A."/>
            <person name="Fan W."/>
        </authorList>
    </citation>
    <scope>NUCLEOTIDE SEQUENCE</scope>
    <source>
        <strain evidence="7">WSJ</strain>
        <tissue evidence="7">Leaf</tissue>
    </source>
</reference>
<evidence type="ECO:0000256" key="1">
    <source>
        <dbReference type="ARBA" id="ARBA00022614"/>
    </source>
</evidence>
<feature type="domain" description="Disease resistance protein RPS4B/Roq1-like leucine-rich repeats" evidence="6">
    <location>
        <begin position="577"/>
        <end position="742"/>
    </location>
</feature>
<evidence type="ECO:0000313" key="8">
    <source>
        <dbReference type="Proteomes" id="UP001229421"/>
    </source>
</evidence>
<evidence type="ECO:0000256" key="2">
    <source>
        <dbReference type="ARBA" id="ARBA00022737"/>
    </source>
</evidence>
<evidence type="ECO:0000256" key="3">
    <source>
        <dbReference type="ARBA" id="ARBA00022821"/>
    </source>
</evidence>
<dbReference type="GO" id="GO:0006952">
    <property type="term" value="P:defense response"/>
    <property type="evidence" value="ECO:0007669"/>
    <property type="project" value="InterPro"/>
</dbReference>
<name>A0AAD8JNB0_TARER</name>
<dbReference type="InterPro" id="IPR035897">
    <property type="entry name" value="Toll_tir_struct_dom_sf"/>
</dbReference>
<evidence type="ECO:0000259" key="6">
    <source>
        <dbReference type="Pfam" id="PF23286"/>
    </source>
</evidence>
<organism evidence="7 8">
    <name type="scientific">Tagetes erecta</name>
    <name type="common">African marigold</name>
    <dbReference type="NCBI Taxonomy" id="13708"/>
    <lineage>
        <taxon>Eukaryota</taxon>
        <taxon>Viridiplantae</taxon>
        <taxon>Streptophyta</taxon>
        <taxon>Embryophyta</taxon>
        <taxon>Tracheophyta</taxon>
        <taxon>Spermatophyta</taxon>
        <taxon>Magnoliopsida</taxon>
        <taxon>eudicotyledons</taxon>
        <taxon>Gunneridae</taxon>
        <taxon>Pentapetalae</taxon>
        <taxon>asterids</taxon>
        <taxon>campanulids</taxon>
        <taxon>Asterales</taxon>
        <taxon>Asteraceae</taxon>
        <taxon>Asteroideae</taxon>
        <taxon>Heliantheae alliance</taxon>
        <taxon>Tageteae</taxon>
        <taxon>Tagetes</taxon>
    </lineage>
</organism>
<dbReference type="EMBL" id="JAUHHV010000011">
    <property type="protein sequence ID" value="KAK1407690.1"/>
    <property type="molecule type" value="Genomic_DNA"/>
</dbReference>
<keyword evidence="8" id="KW-1185">Reference proteome</keyword>
<dbReference type="InterPro" id="IPR058192">
    <property type="entry name" value="WHD_ROQ1-like"/>
</dbReference>
<dbReference type="Pfam" id="PF00931">
    <property type="entry name" value="NB-ARC"/>
    <property type="match status" value="1"/>
</dbReference>
<feature type="domain" description="Disease resistance protein Roq1-like winged-helix" evidence="5">
    <location>
        <begin position="313"/>
        <end position="384"/>
    </location>
</feature>
<dbReference type="InterPro" id="IPR042197">
    <property type="entry name" value="Apaf_helical"/>
</dbReference>
<dbReference type="PANTHER" id="PTHR11017">
    <property type="entry name" value="LEUCINE-RICH REPEAT-CONTAINING PROTEIN"/>
    <property type="match status" value="1"/>
</dbReference>
<keyword evidence="1" id="KW-0433">Leucine-rich repeat</keyword>
<feature type="domain" description="NB-ARC" evidence="4">
    <location>
        <begin position="72"/>
        <end position="246"/>
    </location>
</feature>
<dbReference type="SUPFAM" id="SSF52058">
    <property type="entry name" value="L domain-like"/>
    <property type="match status" value="1"/>
</dbReference>
<dbReference type="Gene3D" id="3.40.50.10140">
    <property type="entry name" value="Toll/interleukin-1 receptor homology (TIR) domain"/>
    <property type="match status" value="1"/>
</dbReference>
<evidence type="ECO:0000259" key="5">
    <source>
        <dbReference type="Pfam" id="PF23282"/>
    </source>
</evidence>
<dbReference type="InterPro" id="IPR044974">
    <property type="entry name" value="Disease_R_plants"/>
</dbReference>
<dbReference type="GO" id="GO:0043531">
    <property type="term" value="F:ADP binding"/>
    <property type="evidence" value="ECO:0007669"/>
    <property type="project" value="InterPro"/>
</dbReference>
<dbReference type="InterPro" id="IPR058546">
    <property type="entry name" value="RPS4B/Roq1-like_LRR"/>
</dbReference>
<proteinExistence type="predicted"/>